<evidence type="ECO:0000259" key="9">
    <source>
        <dbReference type="PROSITE" id="PS50076"/>
    </source>
</evidence>
<accession>A0AAV2QZT8</accession>
<evidence type="ECO:0000313" key="10">
    <source>
        <dbReference type="EMBL" id="CAL4105989.1"/>
    </source>
</evidence>
<dbReference type="PANTHER" id="PTHR44140">
    <property type="entry name" value="LD25575P"/>
    <property type="match status" value="1"/>
</dbReference>
<dbReference type="PANTHER" id="PTHR44140:SF2">
    <property type="entry name" value="LD25575P"/>
    <property type="match status" value="1"/>
</dbReference>
<proteinExistence type="predicted"/>
<evidence type="ECO:0000256" key="4">
    <source>
        <dbReference type="ARBA" id="ARBA00022803"/>
    </source>
</evidence>
<keyword evidence="3" id="KW-0677">Repeat</keyword>
<feature type="repeat" description="TPR" evidence="6">
    <location>
        <begin position="223"/>
        <end position="256"/>
    </location>
</feature>
<dbReference type="Proteomes" id="UP001497623">
    <property type="component" value="Unassembled WGS sequence"/>
</dbReference>
<dbReference type="InterPro" id="IPR051727">
    <property type="entry name" value="DnaJ_C3_Co-chaperones"/>
</dbReference>
<dbReference type="Pfam" id="PF13181">
    <property type="entry name" value="TPR_8"/>
    <property type="match status" value="1"/>
</dbReference>
<dbReference type="PRINTS" id="PR00625">
    <property type="entry name" value="JDOMAIN"/>
</dbReference>
<dbReference type="AlphaFoldDB" id="A0AAV2QZT8"/>
<dbReference type="SMART" id="SM00028">
    <property type="entry name" value="TPR"/>
    <property type="match status" value="5"/>
</dbReference>
<feature type="repeat" description="TPR" evidence="6">
    <location>
        <begin position="41"/>
        <end position="74"/>
    </location>
</feature>
<evidence type="ECO:0000256" key="2">
    <source>
        <dbReference type="ARBA" id="ARBA00022729"/>
    </source>
</evidence>
<keyword evidence="4 6" id="KW-0802">TPR repeat</keyword>
<keyword evidence="5" id="KW-0256">Endoplasmic reticulum</keyword>
<dbReference type="EMBL" id="CAXKWB010012926">
    <property type="protein sequence ID" value="CAL4105989.1"/>
    <property type="molecule type" value="Genomic_DNA"/>
</dbReference>
<dbReference type="CDD" id="cd06257">
    <property type="entry name" value="DnaJ"/>
    <property type="match status" value="1"/>
</dbReference>
<dbReference type="SUPFAM" id="SSF48452">
    <property type="entry name" value="TPR-like"/>
    <property type="match status" value="1"/>
</dbReference>
<dbReference type="SMART" id="SM00271">
    <property type="entry name" value="DnaJ"/>
    <property type="match status" value="1"/>
</dbReference>
<feature type="domain" description="J" evidence="9">
    <location>
        <begin position="393"/>
        <end position="461"/>
    </location>
</feature>
<dbReference type="InterPro" id="IPR011990">
    <property type="entry name" value="TPR-like_helical_dom_sf"/>
</dbReference>
<dbReference type="GO" id="GO:0005788">
    <property type="term" value="C:endoplasmic reticulum lumen"/>
    <property type="evidence" value="ECO:0007669"/>
    <property type="project" value="UniProtKB-SubCell"/>
</dbReference>
<dbReference type="GO" id="GO:0034975">
    <property type="term" value="P:protein folding in endoplasmic reticulum"/>
    <property type="evidence" value="ECO:0007669"/>
    <property type="project" value="TreeGrafter"/>
</dbReference>
<evidence type="ECO:0000256" key="5">
    <source>
        <dbReference type="ARBA" id="ARBA00022824"/>
    </source>
</evidence>
<feature type="repeat" description="TPR" evidence="6">
    <location>
        <begin position="339"/>
        <end position="372"/>
    </location>
</feature>
<protein>
    <recommendedName>
        <fullName evidence="9">J domain-containing protein</fullName>
    </recommendedName>
</protein>
<comment type="caution">
    <text evidence="10">The sequence shown here is derived from an EMBL/GenBank/DDBJ whole genome shotgun (WGS) entry which is preliminary data.</text>
</comment>
<sequence>MLRLRMYIMKTSCNTLYSLWIFILTLDLQFYECECATQAEIDNHLQMGVQLLAKGQLQDALSHFHAAIDGDPKNYLSYYRRATVFLALGRSSSGLHDLDEVLRLKPDFNNARIQRAGVLLKMGRLDEAHIDLEKVLRKDPANVEANNQYVLIEPLKMQIQNAQYYMEAKRFEDALLYLKPSIETCPWHSELRLMRVEAYEGIGMIIDAIADLRVTTKLIKDDTNGFLRLSKLYYKNGDVDQGLSEIRECLKLDPDHKECFTFYKKVKKVAKIVGNLQDYTNNKEWEECINSANKVLKEEKEEPLVRFIGFDKLCQCQVHSDVNGALNACNSALDIHEEARIYCDRAEAYLKDEMWDEALSDFQKAQQLDEHLSRAKEGIDKSQKLKKQAGKRDYYKILGLKRSASKREITKAYRSLAQKWHPDQHLEENDKKKAEKMFMDIAAAKEVLSDDEMRSKFDSGEDPLDPEQQQGGGHGHPFGGHQHFHFQGFPGGGQHGHGGGGGGGGFHQHFKFHFN</sequence>
<evidence type="ECO:0000256" key="1">
    <source>
        <dbReference type="ARBA" id="ARBA00004319"/>
    </source>
</evidence>
<dbReference type="InterPro" id="IPR019734">
    <property type="entry name" value="TPR_rpt"/>
</dbReference>
<dbReference type="Gene3D" id="1.25.40.10">
    <property type="entry name" value="Tetratricopeptide repeat domain"/>
    <property type="match status" value="1"/>
</dbReference>
<evidence type="ECO:0000256" key="3">
    <source>
        <dbReference type="ARBA" id="ARBA00022737"/>
    </source>
</evidence>
<dbReference type="GO" id="GO:0051087">
    <property type="term" value="F:protein-folding chaperone binding"/>
    <property type="evidence" value="ECO:0007669"/>
    <property type="project" value="TreeGrafter"/>
</dbReference>
<organism evidence="10 11">
    <name type="scientific">Meganyctiphanes norvegica</name>
    <name type="common">Northern krill</name>
    <name type="synonym">Thysanopoda norvegica</name>
    <dbReference type="NCBI Taxonomy" id="48144"/>
    <lineage>
        <taxon>Eukaryota</taxon>
        <taxon>Metazoa</taxon>
        <taxon>Ecdysozoa</taxon>
        <taxon>Arthropoda</taxon>
        <taxon>Crustacea</taxon>
        <taxon>Multicrustacea</taxon>
        <taxon>Malacostraca</taxon>
        <taxon>Eumalacostraca</taxon>
        <taxon>Eucarida</taxon>
        <taxon>Euphausiacea</taxon>
        <taxon>Euphausiidae</taxon>
        <taxon>Meganyctiphanes</taxon>
    </lineage>
</organism>
<evidence type="ECO:0000256" key="7">
    <source>
        <dbReference type="SAM" id="MobiDB-lite"/>
    </source>
</evidence>
<dbReference type="Pfam" id="PF00226">
    <property type="entry name" value="DnaJ"/>
    <property type="match status" value="1"/>
</dbReference>
<dbReference type="InterPro" id="IPR036869">
    <property type="entry name" value="J_dom_sf"/>
</dbReference>
<feature type="signal peptide" evidence="8">
    <location>
        <begin position="1"/>
        <end position="35"/>
    </location>
</feature>
<comment type="subcellular location">
    <subcellularLocation>
        <location evidence="1">Endoplasmic reticulum lumen</location>
    </subcellularLocation>
</comment>
<evidence type="ECO:0000256" key="8">
    <source>
        <dbReference type="SAM" id="SignalP"/>
    </source>
</evidence>
<dbReference type="InterPro" id="IPR001623">
    <property type="entry name" value="DnaJ_domain"/>
</dbReference>
<feature type="region of interest" description="Disordered" evidence="7">
    <location>
        <begin position="449"/>
        <end position="505"/>
    </location>
</feature>
<keyword evidence="11" id="KW-1185">Reference proteome</keyword>
<dbReference type="GO" id="GO:0051787">
    <property type="term" value="F:misfolded protein binding"/>
    <property type="evidence" value="ECO:0007669"/>
    <property type="project" value="TreeGrafter"/>
</dbReference>
<dbReference type="PROSITE" id="PS50005">
    <property type="entry name" value="TPR"/>
    <property type="match status" value="3"/>
</dbReference>
<name>A0AAV2QZT8_MEGNR</name>
<feature type="compositionally biased region" description="Low complexity" evidence="7">
    <location>
        <begin position="479"/>
        <end position="488"/>
    </location>
</feature>
<evidence type="ECO:0000256" key="6">
    <source>
        <dbReference type="PROSITE-ProRule" id="PRU00339"/>
    </source>
</evidence>
<gene>
    <name evidence="10" type="ORF">MNOR_LOCUS18226</name>
</gene>
<dbReference type="Gene3D" id="1.10.287.110">
    <property type="entry name" value="DnaJ domain"/>
    <property type="match status" value="1"/>
</dbReference>
<keyword evidence="2 8" id="KW-0732">Signal</keyword>
<reference evidence="10 11" key="1">
    <citation type="submission" date="2024-05" db="EMBL/GenBank/DDBJ databases">
        <authorList>
            <person name="Wallberg A."/>
        </authorList>
    </citation>
    <scope>NUCLEOTIDE SEQUENCE [LARGE SCALE GENOMIC DNA]</scope>
</reference>
<evidence type="ECO:0000313" key="11">
    <source>
        <dbReference type="Proteomes" id="UP001497623"/>
    </source>
</evidence>
<dbReference type="FunFam" id="1.25.40.10:FF:000224">
    <property type="entry name" value="DnaJ and TPR domain protein"/>
    <property type="match status" value="1"/>
</dbReference>
<feature type="chain" id="PRO_5043427438" description="J domain-containing protein" evidence="8">
    <location>
        <begin position="36"/>
        <end position="515"/>
    </location>
</feature>
<feature type="compositionally biased region" description="Gly residues" evidence="7">
    <location>
        <begin position="489"/>
        <end position="505"/>
    </location>
</feature>
<dbReference type="SUPFAM" id="SSF46565">
    <property type="entry name" value="Chaperone J-domain"/>
    <property type="match status" value="1"/>
</dbReference>
<dbReference type="Pfam" id="PF13432">
    <property type="entry name" value="TPR_16"/>
    <property type="match status" value="1"/>
</dbReference>
<dbReference type="PROSITE" id="PS50076">
    <property type="entry name" value="DNAJ_2"/>
    <property type="match status" value="1"/>
</dbReference>
<feature type="compositionally biased region" description="Basic and acidic residues" evidence="7">
    <location>
        <begin position="449"/>
        <end position="459"/>
    </location>
</feature>